<keyword evidence="1" id="KW-1185">Reference proteome</keyword>
<sequence>MFSAALVSRSCSTPQSLQAHSLILSPAIPFGRVVLSFDPHAEQDWVEPLSSTSSNVTPCAIAL</sequence>
<protein>
    <submittedName>
        <fullName evidence="2">Uncharacterized protein</fullName>
    </submittedName>
</protein>
<organism evidence="1 2">
    <name type="scientific">Romanomermis culicivorax</name>
    <name type="common">Nematode worm</name>
    <dbReference type="NCBI Taxonomy" id="13658"/>
    <lineage>
        <taxon>Eukaryota</taxon>
        <taxon>Metazoa</taxon>
        <taxon>Ecdysozoa</taxon>
        <taxon>Nematoda</taxon>
        <taxon>Enoplea</taxon>
        <taxon>Dorylaimia</taxon>
        <taxon>Mermithida</taxon>
        <taxon>Mermithoidea</taxon>
        <taxon>Mermithidae</taxon>
        <taxon>Romanomermis</taxon>
    </lineage>
</organism>
<evidence type="ECO:0000313" key="1">
    <source>
        <dbReference type="Proteomes" id="UP000887565"/>
    </source>
</evidence>
<reference evidence="2" key="1">
    <citation type="submission" date="2022-11" db="UniProtKB">
        <authorList>
            <consortium name="WormBaseParasite"/>
        </authorList>
    </citation>
    <scope>IDENTIFICATION</scope>
</reference>
<dbReference type="Proteomes" id="UP000887565">
    <property type="component" value="Unplaced"/>
</dbReference>
<evidence type="ECO:0000313" key="2">
    <source>
        <dbReference type="WBParaSite" id="nRc.2.0.1.t06493-RA"/>
    </source>
</evidence>
<proteinExistence type="predicted"/>
<dbReference type="AlphaFoldDB" id="A0A915HYI7"/>
<name>A0A915HYI7_ROMCU</name>
<dbReference type="WBParaSite" id="nRc.2.0.1.t06493-RA">
    <property type="protein sequence ID" value="nRc.2.0.1.t06493-RA"/>
    <property type="gene ID" value="nRc.2.0.1.g06493"/>
</dbReference>
<accession>A0A915HYI7</accession>